<dbReference type="Proteomes" id="UP000070700">
    <property type="component" value="Unassembled WGS sequence"/>
</dbReference>
<gene>
    <name evidence="1" type="ORF">LY89DRAFT_301839</name>
</gene>
<evidence type="ECO:0000313" key="2">
    <source>
        <dbReference type="Proteomes" id="UP000070700"/>
    </source>
</evidence>
<reference evidence="1 2" key="1">
    <citation type="submission" date="2015-10" db="EMBL/GenBank/DDBJ databases">
        <title>Full genome of DAOMC 229536 Phialocephala scopiformis, a fungal endophyte of spruce producing the potent anti-insectan compound rugulosin.</title>
        <authorList>
            <consortium name="DOE Joint Genome Institute"/>
            <person name="Walker A.K."/>
            <person name="Frasz S.L."/>
            <person name="Seifert K.A."/>
            <person name="Miller J.D."/>
            <person name="Mondo S.J."/>
            <person name="Labutti K."/>
            <person name="Lipzen A."/>
            <person name="Dockter R."/>
            <person name="Kennedy M."/>
            <person name="Grigoriev I.V."/>
            <person name="Spatafora J.W."/>
        </authorList>
    </citation>
    <scope>NUCLEOTIDE SEQUENCE [LARGE SCALE GENOMIC DNA]</scope>
    <source>
        <strain evidence="1 2">CBS 120377</strain>
    </source>
</reference>
<name>A0A194XS09_MOLSC</name>
<accession>A0A194XS09</accession>
<dbReference type="KEGG" id="psco:LY89DRAFT_301839"/>
<proteinExistence type="predicted"/>
<dbReference type="RefSeq" id="XP_018076867.1">
    <property type="nucleotide sequence ID" value="XM_018206577.1"/>
</dbReference>
<dbReference type="GeneID" id="28816303"/>
<dbReference type="InParanoid" id="A0A194XS09"/>
<keyword evidence="2" id="KW-1185">Reference proteome</keyword>
<protein>
    <submittedName>
        <fullName evidence="1">Uncharacterized protein</fullName>
    </submittedName>
</protein>
<dbReference type="AlphaFoldDB" id="A0A194XS09"/>
<sequence>MQCKPSGTTMLIPISHHSPSVFCTQTRASFPLKPHPSVPNEHSQEILIISVLALSPPSTSVILLLLYNPANLHTLPAPEILPKHNLSVHAPNTVKPLTKSSLNLNLQNLVFRIPDLKRENHTIIPLNRLLAWKDRWGRWSMWICFIQQEREVFVQSRECDVGARTKRIQANLECWCEGVGEWFVAREERIFRFVDGSHCYDVSTYVVIRRVGVSLAK</sequence>
<organism evidence="1 2">
    <name type="scientific">Mollisia scopiformis</name>
    <name type="common">Conifer needle endophyte fungus</name>
    <name type="synonym">Phialocephala scopiformis</name>
    <dbReference type="NCBI Taxonomy" id="149040"/>
    <lineage>
        <taxon>Eukaryota</taxon>
        <taxon>Fungi</taxon>
        <taxon>Dikarya</taxon>
        <taxon>Ascomycota</taxon>
        <taxon>Pezizomycotina</taxon>
        <taxon>Leotiomycetes</taxon>
        <taxon>Helotiales</taxon>
        <taxon>Mollisiaceae</taxon>
        <taxon>Mollisia</taxon>
    </lineage>
</organism>
<evidence type="ECO:0000313" key="1">
    <source>
        <dbReference type="EMBL" id="KUJ22512.1"/>
    </source>
</evidence>
<dbReference type="EMBL" id="KQ947406">
    <property type="protein sequence ID" value="KUJ22512.1"/>
    <property type="molecule type" value="Genomic_DNA"/>
</dbReference>